<evidence type="ECO:0000313" key="1">
    <source>
        <dbReference type="EMBL" id="MFC5006625.1"/>
    </source>
</evidence>
<dbReference type="Proteomes" id="UP001595912">
    <property type="component" value="Unassembled WGS sequence"/>
</dbReference>
<reference evidence="2" key="1">
    <citation type="journal article" date="2019" name="Int. J. Syst. Evol. Microbiol.">
        <title>The Global Catalogue of Microorganisms (GCM) 10K type strain sequencing project: providing services to taxonomists for standard genome sequencing and annotation.</title>
        <authorList>
            <consortium name="The Broad Institute Genomics Platform"/>
            <consortium name="The Broad Institute Genome Sequencing Center for Infectious Disease"/>
            <person name="Wu L."/>
            <person name="Ma J."/>
        </authorList>
    </citation>
    <scope>NUCLEOTIDE SEQUENCE [LARGE SCALE GENOMIC DNA]</scope>
    <source>
        <strain evidence="2">CGMCC 4.7152</strain>
    </source>
</reference>
<protein>
    <submittedName>
        <fullName evidence="1">Uncharacterized protein</fullName>
    </submittedName>
</protein>
<organism evidence="1 2">
    <name type="scientific">Dactylosporangium cerinum</name>
    <dbReference type="NCBI Taxonomy" id="1434730"/>
    <lineage>
        <taxon>Bacteria</taxon>
        <taxon>Bacillati</taxon>
        <taxon>Actinomycetota</taxon>
        <taxon>Actinomycetes</taxon>
        <taxon>Micromonosporales</taxon>
        <taxon>Micromonosporaceae</taxon>
        <taxon>Dactylosporangium</taxon>
    </lineage>
</organism>
<proteinExistence type="predicted"/>
<keyword evidence="2" id="KW-1185">Reference proteome</keyword>
<gene>
    <name evidence="1" type="ORF">ACFPIJ_53490</name>
</gene>
<accession>A0ABV9WG73</accession>
<dbReference type="RefSeq" id="WP_380127256.1">
    <property type="nucleotide sequence ID" value="NZ_JBHSIU010000105.1"/>
</dbReference>
<name>A0ABV9WG73_9ACTN</name>
<dbReference type="EMBL" id="JBHSIU010000105">
    <property type="protein sequence ID" value="MFC5006625.1"/>
    <property type="molecule type" value="Genomic_DNA"/>
</dbReference>
<comment type="caution">
    <text evidence="1">The sequence shown here is derived from an EMBL/GenBank/DDBJ whole genome shotgun (WGS) entry which is preliminary data.</text>
</comment>
<evidence type="ECO:0000313" key="2">
    <source>
        <dbReference type="Proteomes" id="UP001595912"/>
    </source>
</evidence>
<sequence length="79" mass="9039">MGIEYGRFGRIVAGDSNEGMFLHVRHDVEETGGFYVYMVDDIDNPSAGGDDWTRDPVTFIRQQGWQVEWLDRYCTGCCP</sequence>